<evidence type="ECO:0000256" key="2">
    <source>
        <dbReference type="ARBA" id="ARBA00022898"/>
    </source>
</evidence>
<dbReference type="Proteomes" id="UP001501009">
    <property type="component" value="Unassembled WGS sequence"/>
</dbReference>
<organism evidence="4 5">
    <name type="scientific">Streptomyces coacervatus</name>
    <dbReference type="NCBI Taxonomy" id="647381"/>
    <lineage>
        <taxon>Bacteria</taxon>
        <taxon>Bacillati</taxon>
        <taxon>Actinomycetota</taxon>
        <taxon>Actinomycetes</taxon>
        <taxon>Kitasatosporales</taxon>
        <taxon>Streptomycetaceae</taxon>
        <taxon>Streptomyces</taxon>
    </lineage>
</organism>
<dbReference type="EMBL" id="BAABDE010000007">
    <property type="protein sequence ID" value="GAA3783672.1"/>
    <property type="molecule type" value="Genomic_DNA"/>
</dbReference>
<dbReference type="PANTHER" id="PTHR32328:SF0">
    <property type="entry name" value="L-SERYL-TRNA(SEC) SELENIUM TRANSFERASE"/>
    <property type="match status" value="1"/>
</dbReference>
<accession>A0ABP7H3K9</accession>
<sequence>MDESDFHPNVGRRTGSHVMEYQDLGVAPVVSAQANSTPLGGCTLSEGVITAMGNAARSHVDLDQLWRAAGGFLAEVTGSEDACPVTGAAAGMAIAVAATVAGTDALRVQRLPDPGDQPNEIVLQKGHSISYGGAPITQMIALGGGRTVEVGAVNETLRSHVASAVTSKTAALVYVTSRTHAVHRKGVPLAELVAIGRDHGVPVIVDAAGESDLRRWVASGADLVIYSGPKMLGAPTSGFICGNSGLVAACRAQYAGIARPMKVGKENLLGLLQAVREYTAVPEEKRAAAQHERMTRLAARLDKLPGLSAHVTQDDSGRLIHRVLLNVDPASAGRNAADLAGEMTAGVPSIYMRDFKLHLGQLEVDPRALSPDGEEAVVRRLEELLLGHSGARTDVQAAR</sequence>
<keyword evidence="2" id="KW-0663">Pyridoxal phosphate</keyword>
<keyword evidence="4" id="KW-0456">Lyase</keyword>
<proteinExistence type="inferred from homology"/>
<dbReference type="PANTHER" id="PTHR32328">
    <property type="entry name" value="L-SERYL-TRNA(SEC) SELENIUM TRANSFERASE"/>
    <property type="match status" value="1"/>
</dbReference>
<gene>
    <name evidence="4" type="ORF">GCM10022403_017910</name>
</gene>
<reference evidence="5" key="1">
    <citation type="journal article" date="2019" name="Int. J. Syst. Evol. Microbiol.">
        <title>The Global Catalogue of Microorganisms (GCM) 10K type strain sequencing project: providing services to taxonomists for standard genome sequencing and annotation.</title>
        <authorList>
            <consortium name="The Broad Institute Genomics Platform"/>
            <consortium name="The Broad Institute Genome Sequencing Center for Infectious Disease"/>
            <person name="Wu L."/>
            <person name="Ma J."/>
        </authorList>
    </citation>
    <scope>NUCLEOTIDE SEQUENCE [LARGE SCALE GENOMIC DNA]</scope>
    <source>
        <strain evidence="5">JCM 17138</strain>
    </source>
</reference>
<comment type="cofactor">
    <cofactor evidence="1">
        <name>pyridoxal 5'-phosphate</name>
        <dbReference type="ChEBI" id="CHEBI:597326"/>
    </cofactor>
</comment>
<comment type="similarity">
    <text evidence="3">Belongs to the SelA family.</text>
</comment>
<dbReference type="GO" id="GO:0016829">
    <property type="term" value="F:lyase activity"/>
    <property type="evidence" value="ECO:0007669"/>
    <property type="project" value="UniProtKB-KW"/>
</dbReference>
<dbReference type="InterPro" id="IPR015421">
    <property type="entry name" value="PyrdxlP-dep_Trfase_major"/>
</dbReference>
<evidence type="ECO:0000313" key="5">
    <source>
        <dbReference type="Proteomes" id="UP001501009"/>
    </source>
</evidence>
<protein>
    <submittedName>
        <fullName evidence="4">DgaE family pyridoxal phosphate-dependent ammonia lyase</fullName>
    </submittedName>
</protein>
<comment type="caution">
    <text evidence="4">The sequence shown here is derived from an EMBL/GenBank/DDBJ whole genome shotgun (WGS) entry which is preliminary data.</text>
</comment>
<dbReference type="SUPFAM" id="SSF53383">
    <property type="entry name" value="PLP-dependent transferases"/>
    <property type="match status" value="1"/>
</dbReference>
<evidence type="ECO:0000256" key="1">
    <source>
        <dbReference type="ARBA" id="ARBA00001933"/>
    </source>
</evidence>
<evidence type="ECO:0000313" key="4">
    <source>
        <dbReference type="EMBL" id="GAA3783672.1"/>
    </source>
</evidence>
<name>A0ABP7H3K9_9ACTN</name>
<dbReference type="InterPro" id="IPR018319">
    <property type="entry name" value="SelA-like"/>
</dbReference>
<evidence type="ECO:0000256" key="3">
    <source>
        <dbReference type="ARBA" id="ARBA00044507"/>
    </source>
</evidence>
<dbReference type="Gene3D" id="3.40.640.10">
    <property type="entry name" value="Type I PLP-dependent aspartate aminotransferase-like (Major domain)"/>
    <property type="match status" value="1"/>
</dbReference>
<dbReference type="Pfam" id="PF03841">
    <property type="entry name" value="SelA"/>
    <property type="match status" value="1"/>
</dbReference>
<keyword evidence="5" id="KW-1185">Reference proteome</keyword>
<dbReference type="InterPro" id="IPR015424">
    <property type="entry name" value="PyrdxlP-dep_Trfase"/>
</dbReference>